<dbReference type="SUPFAM" id="SSF101898">
    <property type="entry name" value="NHL repeat"/>
    <property type="match status" value="1"/>
</dbReference>
<dbReference type="CDD" id="cd19757">
    <property type="entry name" value="Bbox1"/>
    <property type="match status" value="1"/>
</dbReference>
<dbReference type="Proteomes" id="UP000596742">
    <property type="component" value="Unassembled WGS sequence"/>
</dbReference>
<accession>A0A8B6BQM1</accession>
<gene>
    <name evidence="3" type="ORF">MGAL_10B081437</name>
</gene>
<evidence type="ECO:0000313" key="4">
    <source>
        <dbReference type="Proteomes" id="UP000596742"/>
    </source>
</evidence>
<evidence type="ECO:0000313" key="3">
    <source>
        <dbReference type="EMBL" id="VDH93702.1"/>
    </source>
</evidence>
<dbReference type="InterPro" id="IPR011042">
    <property type="entry name" value="6-blade_b-propeller_TolB-like"/>
</dbReference>
<evidence type="ECO:0000259" key="2">
    <source>
        <dbReference type="PROSITE" id="PS50119"/>
    </source>
</evidence>
<evidence type="ECO:0000256" key="1">
    <source>
        <dbReference type="PROSITE-ProRule" id="PRU00024"/>
    </source>
</evidence>
<reference evidence="3" key="1">
    <citation type="submission" date="2018-11" db="EMBL/GenBank/DDBJ databases">
        <authorList>
            <person name="Alioto T."/>
            <person name="Alioto T."/>
        </authorList>
    </citation>
    <scope>NUCLEOTIDE SEQUENCE</scope>
</reference>
<dbReference type="InterPro" id="IPR000315">
    <property type="entry name" value="Znf_B-box"/>
</dbReference>
<keyword evidence="1" id="KW-0862">Zinc</keyword>
<protein>
    <recommendedName>
        <fullName evidence="2">B box-type domain-containing protein</fullName>
    </recommendedName>
</protein>
<comment type="caution">
    <text evidence="3">The sequence shown here is derived from an EMBL/GenBank/DDBJ whole genome shotgun (WGS) entry which is preliminary data.</text>
</comment>
<dbReference type="AlphaFoldDB" id="A0A8B6BQM1"/>
<keyword evidence="1" id="KW-0479">Metal-binding</keyword>
<organism evidence="3 4">
    <name type="scientific">Mytilus galloprovincialis</name>
    <name type="common">Mediterranean mussel</name>
    <dbReference type="NCBI Taxonomy" id="29158"/>
    <lineage>
        <taxon>Eukaryota</taxon>
        <taxon>Metazoa</taxon>
        <taxon>Spiralia</taxon>
        <taxon>Lophotrochozoa</taxon>
        <taxon>Mollusca</taxon>
        <taxon>Bivalvia</taxon>
        <taxon>Autobranchia</taxon>
        <taxon>Pteriomorphia</taxon>
        <taxon>Mytilida</taxon>
        <taxon>Mytiloidea</taxon>
        <taxon>Mytilidae</taxon>
        <taxon>Mytilinae</taxon>
        <taxon>Mytilus</taxon>
    </lineage>
</organism>
<keyword evidence="1" id="KW-0863">Zinc-finger</keyword>
<proteinExistence type="predicted"/>
<name>A0A8B6BQM1_MYTGA</name>
<keyword evidence="4" id="KW-1185">Reference proteome</keyword>
<dbReference type="PROSITE" id="PS50119">
    <property type="entry name" value="ZF_BBOX"/>
    <property type="match status" value="1"/>
</dbReference>
<dbReference type="SMART" id="SM00336">
    <property type="entry name" value="BBOX"/>
    <property type="match status" value="1"/>
</dbReference>
<sequence length="265" mass="30127">MASSLRKAQSLLSCQLCDNPNVIKWKCQDCVMLMCDNCKERVHPKFKSSETHTVISIRDVRTEKDDMSAQSGELQKFKPVISSVLKTFTTDFPLIGKIQYSGNDTIYCNYNSAECGCKFFIMRLLNESVKILQSVDISYTDFALDTNDDIYFGEYGDSKLQVMSTDGVTKTIFSTSPMIILGIHINKNKEIFLGLREQGPLFPVTDLCTRQIVVFQPKPIKEYAIEFDQNGKKMFSYVWRITTDSDNNIYAIDILESNCNGRIVA</sequence>
<feature type="domain" description="B box-type" evidence="2">
    <location>
        <begin position="9"/>
        <end position="57"/>
    </location>
</feature>
<dbReference type="Gene3D" id="2.120.10.30">
    <property type="entry name" value="TolB, C-terminal domain"/>
    <property type="match status" value="1"/>
</dbReference>
<dbReference type="EMBL" id="UYJE01000491">
    <property type="protein sequence ID" value="VDH93702.1"/>
    <property type="molecule type" value="Genomic_DNA"/>
</dbReference>
<dbReference type="GO" id="GO:0008270">
    <property type="term" value="F:zinc ion binding"/>
    <property type="evidence" value="ECO:0007669"/>
    <property type="project" value="UniProtKB-KW"/>
</dbReference>